<dbReference type="EMBL" id="JAHFYH010000028">
    <property type="protein sequence ID" value="KAH0222307.1"/>
    <property type="molecule type" value="Genomic_DNA"/>
</dbReference>
<gene>
    <name evidence="2" type="ORF">KCV03_g4653</name>
</gene>
<organism evidence="2 3">
    <name type="scientific">Aureobasidium melanogenum</name>
    <name type="common">Aureobasidium pullulans var. melanogenum</name>
    <dbReference type="NCBI Taxonomy" id="46634"/>
    <lineage>
        <taxon>Eukaryota</taxon>
        <taxon>Fungi</taxon>
        <taxon>Dikarya</taxon>
        <taxon>Ascomycota</taxon>
        <taxon>Pezizomycotina</taxon>
        <taxon>Dothideomycetes</taxon>
        <taxon>Dothideomycetidae</taxon>
        <taxon>Dothideales</taxon>
        <taxon>Saccotheciaceae</taxon>
        <taxon>Aureobasidium</taxon>
    </lineage>
</organism>
<sequence>MAKDTFDDEFLVALGRGCPQLTSLAFSGAYELVEICNVTTNVLCMTDDAEDRSAASIARGVRAHTPNLTIFHATYFRQHSRFEGMDESSEAHQFDAQSVGAPASAYGHQTGSEHERHFDEDDATVPDSALGTNPEGLGPVSIAIPDNFHYGDPLLYRSPYKADSGHEWARLSEHGQYRLSNLIKSPELRNLYNQASDRAIRDSISCEKCDKNGNEHRLYEALRELRIHGHPSGQYFKSWTALFFAVRSTSMMNLSSKLHATPVSSTDRSGQLLSYGTSPVPGDLYQHPEMADIQNARF</sequence>
<comment type="caution">
    <text evidence="2">The sequence shown here is derived from an EMBL/GenBank/DDBJ whole genome shotgun (WGS) entry which is preliminary data.</text>
</comment>
<reference evidence="2" key="2">
    <citation type="submission" date="2021-08" db="EMBL/GenBank/DDBJ databases">
        <authorList>
            <person name="Gostincar C."/>
            <person name="Sun X."/>
            <person name="Song Z."/>
            <person name="Gunde-Cimerman N."/>
        </authorList>
    </citation>
    <scope>NUCLEOTIDE SEQUENCE</scope>
    <source>
        <strain evidence="2">EXF-8016</strain>
    </source>
</reference>
<evidence type="ECO:0000313" key="3">
    <source>
        <dbReference type="Proteomes" id="UP000767238"/>
    </source>
</evidence>
<evidence type="ECO:0000313" key="2">
    <source>
        <dbReference type="EMBL" id="KAH0222307.1"/>
    </source>
</evidence>
<reference evidence="2" key="1">
    <citation type="journal article" date="2021" name="J Fungi (Basel)">
        <title>Virulence traits and population genomics of the black yeast Aureobasidium melanogenum.</title>
        <authorList>
            <person name="Cernosa A."/>
            <person name="Sun X."/>
            <person name="Gostincar C."/>
            <person name="Fang C."/>
            <person name="Gunde-Cimerman N."/>
            <person name="Song Z."/>
        </authorList>
    </citation>
    <scope>NUCLEOTIDE SEQUENCE</scope>
    <source>
        <strain evidence="2">EXF-8016</strain>
    </source>
</reference>
<dbReference type="AlphaFoldDB" id="A0A9P8K624"/>
<name>A0A9P8K624_AURME</name>
<accession>A0A9P8K624</accession>
<protein>
    <submittedName>
        <fullName evidence="2">Uncharacterized protein</fullName>
    </submittedName>
</protein>
<evidence type="ECO:0000256" key="1">
    <source>
        <dbReference type="SAM" id="MobiDB-lite"/>
    </source>
</evidence>
<dbReference type="Proteomes" id="UP000767238">
    <property type="component" value="Unassembled WGS sequence"/>
</dbReference>
<feature type="region of interest" description="Disordered" evidence="1">
    <location>
        <begin position="102"/>
        <end position="123"/>
    </location>
</feature>
<proteinExistence type="predicted"/>
<feature type="non-terminal residue" evidence="2">
    <location>
        <position position="298"/>
    </location>
</feature>